<reference evidence="3" key="1">
    <citation type="journal article" date="2019" name="Int. J. Syst. Evol. Microbiol.">
        <title>The Global Catalogue of Microorganisms (GCM) 10K type strain sequencing project: providing services to taxonomists for standard genome sequencing and annotation.</title>
        <authorList>
            <consortium name="The Broad Institute Genomics Platform"/>
            <consortium name="The Broad Institute Genome Sequencing Center for Infectious Disease"/>
            <person name="Wu L."/>
            <person name="Ma J."/>
        </authorList>
    </citation>
    <scope>NUCLEOTIDE SEQUENCE [LARGE SCALE GENOMIC DNA]</scope>
    <source>
        <strain evidence="3">CCUG 61697</strain>
    </source>
</reference>
<proteinExistence type="predicted"/>
<keyword evidence="3" id="KW-1185">Reference proteome</keyword>
<evidence type="ECO:0000313" key="2">
    <source>
        <dbReference type="EMBL" id="MFD0988137.1"/>
    </source>
</evidence>
<comment type="caution">
    <text evidence="2">The sequence shown here is derived from an EMBL/GenBank/DDBJ whole genome shotgun (WGS) entry which is preliminary data.</text>
</comment>
<dbReference type="EMBL" id="JBHTJO010000002">
    <property type="protein sequence ID" value="MFD0988137.1"/>
    <property type="molecule type" value="Genomic_DNA"/>
</dbReference>
<accession>A0ABW3JCR3</accession>
<dbReference type="RefSeq" id="WP_379090976.1">
    <property type="nucleotide sequence ID" value="NZ_JBHTJO010000002.1"/>
</dbReference>
<feature type="chain" id="PRO_5046125712" evidence="1">
    <location>
        <begin position="24"/>
        <end position="324"/>
    </location>
</feature>
<dbReference type="InterPro" id="IPR025737">
    <property type="entry name" value="FApF"/>
</dbReference>
<evidence type="ECO:0000256" key="1">
    <source>
        <dbReference type="SAM" id="SignalP"/>
    </source>
</evidence>
<protein>
    <submittedName>
        <fullName evidence="2">Transporter</fullName>
    </submittedName>
</protein>
<gene>
    <name evidence="2" type="ORF">ACFQ2F_13615</name>
</gene>
<feature type="signal peptide" evidence="1">
    <location>
        <begin position="1"/>
        <end position="23"/>
    </location>
</feature>
<keyword evidence="1" id="KW-0732">Signal</keyword>
<name>A0ABW3JCR3_9HYPH</name>
<sequence>MRWAAGVLVCALTAVFSFGPALALEGPNAAGPIGGTDIHSGQLPPPGVYGGALGYVSEATDFKGPDGETLSAFREADLEKQYFSPFLMYVPEWKLFGGSVGVLGFLPMGNQCGHFQIGEAENCSAGLGDPYVEVDWSYSFGHYRPSKDPDAYPVFEGLSVLFGFGITFPYGSYDDDTRQDQILSASLNVWDFSPSVGITYGTKPIFLEGTEFSAKLFWNNYLKNPSSRYATGDLLNVDFAITERWGRFQFGLAGYYAWQIEDDTWDGFVLPAHGWQLESLGLGPIVNYDMPEYDASVKVKSFFTAHEVNAIEAWYVVLGWSQKF</sequence>
<evidence type="ECO:0000313" key="3">
    <source>
        <dbReference type="Proteomes" id="UP001597102"/>
    </source>
</evidence>
<dbReference type="Pfam" id="PF13557">
    <property type="entry name" value="Phenol_MetA_deg"/>
    <property type="match status" value="1"/>
</dbReference>
<dbReference type="Proteomes" id="UP001597102">
    <property type="component" value="Unassembled WGS sequence"/>
</dbReference>
<organism evidence="2 3">
    <name type="scientific">Methyloligella solikamskensis</name>
    <dbReference type="NCBI Taxonomy" id="1177756"/>
    <lineage>
        <taxon>Bacteria</taxon>
        <taxon>Pseudomonadati</taxon>
        <taxon>Pseudomonadota</taxon>
        <taxon>Alphaproteobacteria</taxon>
        <taxon>Hyphomicrobiales</taxon>
        <taxon>Hyphomicrobiaceae</taxon>
        <taxon>Methyloligella</taxon>
    </lineage>
</organism>